<protein>
    <submittedName>
        <fullName evidence="1">Uncharacterized protein</fullName>
    </submittedName>
</protein>
<organism evidence="1 2">
    <name type="scientific">Flavisphingopyxis soli</name>
    <dbReference type="NCBI Taxonomy" id="2601267"/>
    <lineage>
        <taxon>Bacteria</taxon>
        <taxon>Pseudomonadati</taxon>
        <taxon>Pseudomonadota</taxon>
        <taxon>Alphaproteobacteria</taxon>
        <taxon>Sphingomonadales</taxon>
        <taxon>Sphingopyxidaceae</taxon>
        <taxon>Flavisphingopyxis</taxon>
    </lineage>
</organism>
<dbReference type="InterPro" id="IPR036390">
    <property type="entry name" value="WH_DNA-bd_sf"/>
</dbReference>
<proteinExistence type="predicted"/>
<sequence>MNDATIIAETRSDLIAHFPENVVDDILQTYINLLQKFRQGKLDDGLMQAGRFVEHLLRAIDFKITGNLPKEIKSVAAKIREVENATALPESLRLLIPKALYGMAYNIRSKRDAVHVKEIDARPIDLAMCVAAASWTVAELIREFHISDARDVESRMAALSRTKIPLIESINGEVFVSRKVKPKTEILLLLAHNVTAGLSRRELGVAAKCSPSSVTTSLQALMGERFVHQSIDARYHITSEGESHLSKILIV</sequence>
<dbReference type="SUPFAM" id="SSF46785">
    <property type="entry name" value="Winged helix' DNA-binding domain"/>
    <property type="match status" value="1"/>
</dbReference>
<evidence type="ECO:0000313" key="2">
    <source>
        <dbReference type="Proteomes" id="UP000321129"/>
    </source>
</evidence>
<dbReference type="OrthoDB" id="8479727at2"/>
<gene>
    <name evidence="1" type="ORF">FSZ31_02940</name>
</gene>
<dbReference type="Proteomes" id="UP000321129">
    <property type="component" value="Unassembled WGS sequence"/>
</dbReference>
<dbReference type="RefSeq" id="WP_147121542.1">
    <property type="nucleotide sequence ID" value="NZ_VOPY01000001.1"/>
</dbReference>
<comment type="caution">
    <text evidence="1">The sequence shown here is derived from an EMBL/GenBank/DDBJ whole genome shotgun (WGS) entry which is preliminary data.</text>
</comment>
<reference evidence="1 2" key="1">
    <citation type="submission" date="2019-08" db="EMBL/GenBank/DDBJ databases">
        <title>Sphingorhabdus soil sp. nov., isolated from arctic soil.</title>
        <authorList>
            <person name="Liu Y."/>
        </authorList>
    </citation>
    <scope>NUCLEOTIDE SEQUENCE [LARGE SCALE GENOMIC DNA]</scope>
    <source>
        <strain evidence="1 2">D-2Q-5-6</strain>
    </source>
</reference>
<accession>A0A5C6USC3</accession>
<evidence type="ECO:0000313" key="1">
    <source>
        <dbReference type="EMBL" id="TXC73705.1"/>
    </source>
</evidence>
<keyword evidence="2" id="KW-1185">Reference proteome</keyword>
<dbReference type="AlphaFoldDB" id="A0A5C6USC3"/>
<dbReference type="EMBL" id="VOPY01000001">
    <property type="protein sequence ID" value="TXC73705.1"/>
    <property type="molecule type" value="Genomic_DNA"/>
</dbReference>
<name>A0A5C6USC3_9SPHN</name>